<feature type="region of interest" description="Disordered" evidence="11">
    <location>
        <begin position="354"/>
        <end position="374"/>
    </location>
</feature>
<dbReference type="PROSITE" id="PS01153">
    <property type="entry name" value="NOL1_NOP2_SUN"/>
    <property type="match status" value="1"/>
</dbReference>
<dbReference type="InterPro" id="IPR018314">
    <property type="entry name" value="RsmB/NOL1/NOP2-like_CS"/>
</dbReference>
<keyword evidence="14" id="KW-1185">Reference proteome</keyword>
<keyword evidence="4 10" id="KW-0489">Methyltransferase</keyword>
<evidence type="ECO:0000256" key="10">
    <source>
        <dbReference type="PROSITE-ProRule" id="PRU01023"/>
    </source>
</evidence>
<dbReference type="PANTHER" id="PTHR22808">
    <property type="entry name" value="NCL1 YEAST -RELATED NOL1/NOP2/FMU SUN DOMAIN-CONTAINING"/>
    <property type="match status" value="1"/>
</dbReference>
<dbReference type="Pfam" id="PF25378">
    <property type="entry name" value="PUA_NSUN2"/>
    <property type="match status" value="1"/>
</dbReference>
<feature type="binding site" evidence="10">
    <location>
        <begin position="172"/>
        <end position="178"/>
    </location>
    <ligand>
        <name>S-adenosyl-L-methionine</name>
        <dbReference type="ChEBI" id="CHEBI:59789"/>
    </ligand>
</feature>
<keyword evidence="9" id="KW-0539">Nucleus</keyword>
<comment type="caution">
    <text evidence="13">The sequence shown here is derived from an EMBL/GenBank/DDBJ whole genome shotgun (WGS) entry which is preliminary data.</text>
</comment>
<evidence type="ECO:0000313" key="13">
    <source>
        <dbReference type="EMBL" id="KAA8897043.1"/>
    </source>
</evidence>
<keyword evidence="6 10" id="KW-0949">S-adenosyl-L-methionine</keyword>
<evidence type="ECO:0000256" key="7">
    <source>
        <dbReference type="ARBA" id="ARBA00022694"/>
    </source>
</evidence>
<protein>
    <recommendedName>
        <fullName evidence="12">SAM-dependent MTase RsmB/NOP-type domain-containing protein</fullName>
    </recommendedName>
</protein>
<feature type="active site" description="Nucleophile" evidence="10">
    <location>
        <position position="306"/>
    </location>
</feature>
<evidence type="ECO:0000256" key="8">
    <source>
        <dbReference type="ARBA" id="ARBA00022884"/>
    </source>
</evidence>
<dbReference type="PRINTS" id="PR02011">
    <property type="entry name" value="RCMTNCL1"/>
</dbReference>
<dbReference type="GO" id="GO:0005634">
    <property type="term" value="C:nucleus"/>
    <property type="evidence" value="ECO:0007669"/>
    <property type="project" value="UniProtKB-SubCell"/>
</dbReference>
<dbReference type="InterPro" id="IPR001678">
    <property type="entry name" value="MeTrfase_RsmB-F_NOP2_dom"/>
</dbReference>
<evidence type="ECO:0000313" key="14">
    <source>
        <dbReference type="Proteomes" id="UP000761534"/>
    </source>
</evidence>
<comment type="subcellular location">
    <subcellularLocation>
        <location evidence="1">Nucleus</location>
    </subcellularLocation>
</comment>
<evidence type="ECO:0000256" key="11">
    <source>
        <dbReference type="SAM" id="MobiDB-lite"/>
    </source>
</evidence>
<dbReference type="GO" id="GO:0016428">
    <property type="term" value="F:tRNA (cytidine-5-)-methyltransferase activity"/>
    <property type="evidence" value="ECO:0007669"/>
    <property type="project" value="InterPro"/>
</dbReference>
<keyword evidence="8 10" id="KW-0694">RNA-binding</keyword>
<dbReference type="InterPro" id="IPR023267">
    <property type="entry name" value="RCMT"/>
</dbReference>
<evidence type="ECO:0000256" key="1">
    <source>
        <dbReference type="ARBA" id="ARBA00004123"/>
    </source>
</evidence>
<dbReference type="GO" id="GO:0005737">
    <property type="term" value="C:cytoplasm"/>
    <property type="evidence" value="ECO:0007669"/>
    <property type="project" value="TreeGrafter"/>
</dbReference>
<evidence type="ECO:0000256" key="2">
    <source>
        <dbReference type="ARBA" id="ARBA00007494"/>
    </source>
</evidence>
<evidence type="ECO:0000259" key="12">
    <source>
        <dbReference type="PROSITE" id="PS51686"/>
    </source>
</evidence>
<name>A0A642UDE6_9ASCO</name>
<comment type="similarity">
    <text evidence="2 10">Belongs to the class I-like SAM-binding methyltransferase superfamily. RsmB/NOP family.</text>
</comment>
<accession>A0A642UDE6</accession>
<feature type="binding site" evidence="10">
    <location>
        <position position="230"/>
    </location>
    <ligand>
        <name>S-adenosyl-L-methionine</name>
        <dbReference type="ChEBI" id="CHEBI:59789"/>
    </ligand>
</feature>
<dbReference type="PANTHER" id="PTHR22808:SF1">
    <property type="entry name" value="RNA CYTOSINE-C(5)-METHYLTRANSFERASE NSUN2-RELATED"/>
    <property type="match status" value="1"/>
</dbReference>
<sequence length="697" mass="78861">MGRKDRRNFKKGGGGSGRRSNNNRNWVSIEKENAAWESFYKEQNIPPVEEFEEFKKSCQSDLPLTFRITGSKKHAIQIREAMEKDYIPTLKDIVWDGEPVDPPKPLAFYPDNLGWEIKVGKQVIRKNKAFGRMQRFLVVETDVGNISRQEAVSMIPPLLLDVQPYHTVLDMCAAPGSKTAQLVEAIHGNPEVPRPSGFVVANDSDYKRSHMLIHQVKRLNSPNLVVTNHDAQFYPKIKTGAGDYLKFDRVLCDVPCSGDGTMRKNVNVWKDWTIGNALGLHATQVNIMQRGVQLLKPGGRIVYSTCSLNPIENEAVVAEVLRLNKGNLQLVDAKDELPGLIAYKGVSTWKVQGKDKEWKQPGDEGMANSLFPPTEEEASNFNLDRCIRVYPHQQDTGGFFISVFEKKDNNNNNTEKKRAPEGESSEQRPEKVPKSTEQQAATTAATEKKDKLPRDALEEPFKFLAPDHPTLKECWDFYGISEGFPRDSLLVRNATGEPVRTIYYVAPELRPILQENESRLKFVHSGIKMFAQQKNDGNCKWRVQSEGLHLLYPYASPKRVVRMGKVDSLRELCVNTFPKLEDVQKIDEELYSQVKELDEGCCFLEVPFSEVDGDIVVYPMWRGRSSLNIMLPKQDTQELLHRVFKIENVKGEAKPQSESSVAPESAKESETATPATEEPKQPEESDAPTDEVKNEEE</sequence>
<dbReference type="InterPro" id="IPR057285">
    <property type="entry name" value="Pre-PUA_NSUN2"/>
</dbReference>
<dbReference type="Gene3D" id="3.40.50.150">
    <property type="entry name" value="Vaccinia Virus protein VP39"/>
    <property type="match status" value="1"/>
</dbReference>
<dbReference type="EMBL" id="SWFS01000571">
    <property type="protein sequence ID" value="KAA8897043.1"/>
    <property type="molecule type" value="Genomic_DNA"/>
</dbReference>
<evidence type="ECO:0000256" key="9">
    <source>
        <dbReference type="ARBA" id="ARBA00023242"/>
    </source>
</evidence>
<proteinExistence type="inferred from homology"/>
<feature type="compositionally biased region" description="Acidic residues" evidence="11">
    <location>
        <begin position="684"/>
        <end position="697"/>
    </location>
</feature>
<evidence type="ECO:0000256" key="3">
    <source>
        <dbReference type="ARBA" id="ARBA00022555"/>
    </source>
</evidence>
<dbReference type="VEuPathDB" id="FungiDB:TRICI_006805"/>
<keyword evidence="5 10" id="KW-0808">Transferase</keyword>
<feature type="region of interest" description="Disordered" evidence="11">
    <location>
        <begin position="651"/>
        <end position="697"/>
    </location>
</feature>
<dbReference type="AlphaFoldDB" id="A0A642UDE6"/>
<dbReference type="Pfam" id="PF01189">
    <property type="entry name" value="Methyltr_RsmB-F"/>
    <property type="match status" value="1"/>
</dbReference>
<feature type="compositionally biased region" description="Basic and acidic residues" evidence="11">
    <location>
        <begin position="409"/>
        <end position="434"/>
    </location>
</feature>
<dbReference type="InterPro" id="IPR057286">
    <property type="entry name" value="PUA_NSUN2"/>
</dbReference>
<feature type="compositionally biased region" description="Low complexity" evidence="11">
    <location>
        <begin position="436"/>
        <end position="445"/>
    </location>
</feature>
<gene>
    <name evidence="13" type="ORF">TRICI_006805</name>
</gene>
<dbReference type="InterPro" id="IPR029063">
    <property type="entry name" value="SAM-dependent_MTases_sf"/>
</dbReference>
<dbReference type="InterPro" id="IPR049560">
    <property type="entry name" value="MeTrfase_RsmB-F_NOP2_cat"/>
</dbReference>
<keyword evidence="7" id="KW-0819">tRNA processing</keyword>
<feature type="region of interest" description="Disordered" evidence="11">
    <location>
        <begin position="409"/>
        <end position="452"/>
    </location>
</feature>
<keyword evidence="3" id="KW-0820">tRNA-binding</keyword>
<reference evidence="13" key="1">
    <citation type="journal article" date="2019" name="G3 (Bethesda)">
        <title>Genome Assemblies of Two Rare Opportunistic Yeast Pathogens: Diutina rugosa (syn. Candida rugosa) and Trichomonascus ciferrii (syn. Candida ciferrii).</title>
        <authorList>
            <person name="Mixao V."/>
            <person name="Saus E."/>
            <person name="Hansen A.P."/>
            <person name="Lass-Florl C."/>
            <person name="Gabaldon T."/>
        </authorList>
    </citation>
    <scope>NUCLEOTIDE SEQUENCE</scope>
    <source>
        <strain evidence="13">CBS 4856</strain>
    </source>
</reference>
<dbReference type="SUPFAM" id="SSF53335">
    <property type="entry name" value="S-adenosyl-L-methionine-dependent methyltransferases"/>
    <property type="match status" value="1"/>
</dbReference>
<dbReference type="OrthoDB" id="6093671at2759"/>
<dbReference type="Pfam" id="PF25376">
    <property type="entry name" value="Pre-PUA_NSUN2"/>
    <property type="match status" value="1"/>
</dbReference>
<feature type="binding site" evidence="10">
    <location>
        <position position="203"/>
    </location>
    <ligand>
        <name>S-adenosyl-L-methionine</name>
        <dbReference type="ChEBI" id="CHEBI:59789"/>
    </ligand>
</feature>
<feature type="domain" description="SAM-dependent MTase RsmB/NOP-type" evidence="12">
    <location>
        <begin position="54"/>
        <end position="407"/>
    </location>
</feature>
<evidence type="ECO:0000256" key="5">
    <source>
        <dbReference type="ARBA" id="ARBA00022679"/>
    </source>
</evidence>
<organism evidence="13 14">
    <name type="scientific">Trichomonascus ciferrii</name>
    <dbReference type="NCBI Taxonomy" id="44093"/>
    <lineage>
        <taxon>Eukaryota</taxon>
        <taxon>Fungi</taxon>
        <taxon>Dikarya</taxon>
        <taxon>Ascomycota</taxon>
        <taxon>Saccharomycotina</taxon>
        <taxon>Dipodascomycetes</taxon>
        <taxon>Dipodascales</taxon>
        <taxon>Trichomonascaceae</taxon>
        <taxon>Trichomonascus</taxon>
        <taxon>Trichomonascus ciferrii complex</taxon>
    </lineage>
</organism>
<feature type="compositionally biased region" description="Basic residues" evidence="11">
    <location>
        <begin position="1"/>
        <end position="10"/>
    </location>
</feature>
<evidence type="ECO:0000256" key="4">
    <source>
        <dbReference type="ARBA" id="ARBA00022603"/>
    </source>
</evidence>
<evidence type="ECO:0000256" key="6">
    <source>
        <dbReference type="ARBA" id="ARBA00022691"/>
    </source>
</evidence>
<dbReference type="PRINTS" id="PR02008">
    <property type="entry name" value="RCMTFAMILY"/>
</dbReference>
<feature type="binding site" evidence="10">
    <location>
        <position position="253"/>
    </location>
    <ligand>
        <name>S-adenosyl-L-methionine</name>
        <dbReference type="ChEBI" id="CHEBI:59789"/>
    </ligand>
</feature>
<dbReference type="Proteomes" id="UP000761534">
    <property type="component" value="Unassembled WGS sequence"/>
</dbReference>
<feature type="region of interest" description="Disordered" evidence="11">
    <location>
        <begin position="1"/>
        <end position="26"/>
    </location>
</feature>
<dbReference type="InterPro" id="IPR023270">
    <property type="entry name" value="RCMT_NCL1"/>
</dbReference>
<dbReference type="PROSITE" id="PS51686">
    <property type="entry name" value="SAM_MT_RSMB_NOP"/>
    <property type="match status" value="1"/>
</dbReference>
<dbReference type="GO" id="GO:0030488">
    <property type="term" value="P:tRNA methylation"/>
    <property type="evidence" value="ECO:0007669"/>
    <property type="project" value="TreeGrafter"/>
</dbReference>
<dbReference type="GO" id="GO:0000049">
    <property type="term" value="F:tRNA binding"/>
    <property type="evidence" value="ECO:0007669"/>
    <property type="project" value="UniProtKB-KW"/>
</dbReference>